<proteinExistence type="predicted"/>
<reference evidence="2 3" key="1">
    <citation type="journal article" date="2011" name="Nature">
        <title>Genome sequencing reveals insights into physiology and longevity of the naked mole rat.</title>
        <authorList>
            <person name="Kim E.B."/>
            <person name="Fang X."/>
            <person name="Fushan A.A."/>
            <person name="Huang Z."/>
            <person name="Lobanov A.V."/>
            <person name="Han L."/>
            <person name="Marino S.M."/>
            <person name="Sun X."/>
            <person name="Turanov A.A."/>
            <person name="Yang P."/>
            <person name="Yim S.H."/>
            <person name="Zhao X."/>
            <person name="Kasaikina M.V."/>
            <person name="Stoletzki N."/>
            <person name="Peng C."/>
            <person name="Polak P."/>
            <person name="Xiong Z."/>
            <person name="Kiezun A."/>
            <person name="Zhu Y."/>
            <person name="Chen Y."/>
            <person name="Kryukov G.V."/>
            <person name="Zhang Q."/>
            <person name="Peshkin L."/>
            <person name="Yang L."/>
            <person name="Bronson R.T."/>
            <person name="Buffenstein R."/>
            <person name="Wang B."/>
            <person name="Han C."/>
            <person name="Li Q."/>
            <person name="Chen L."/>
            <person name="Zhao W."/>
            <person name="Sunyaev S.R."/>
            <person name="Park T.J."/>
            <person name="Zhang G."/>
            <person name="Wang J."/>
            <person name="Gladyshev V.N."/>
        </authorList>
    </citation>
    <scope>NUCLEOTIDE SEQUENCE [LARGE SCALE GENOMIC DNA]</scope>
</reference>
<name>G5BG82_HETGA</name>
<feature type="region of interest" description="Disordered" evidence="1">
    <location>
        <begin position="30"/>
        <end position="50"/>
    </location>
</feature>
<feature type="compositionally biased region" description="Polar residues" evidence="1">
    <location>
        <begin position="37"/>
        <end position="50"/>
    </location>
</feature>
<sequence>MWEDMQQLVAKLVHRQLQSEARGALGTYGDAGAARSLQAQPTRGQQGRWW</sequence>
<dbReference type="eggNOG" id="ENOG502RWRB">
    <property type="taxonomic scope" value="Eukaryota"/>
</dbReference>
<protein>
    <submittedName>
        <fullName evidence="2">Uncharacterized protein</fullName>
    </submittedName>
</protein>
<dbReference type="Proteomes" id="UP000006813">
    <property type="component" value="Unassembled WGS sequence"/>
</dbReference>
<gene>
    <name evidence="2" type="ORF">GW7_08900</name>
</gene>
<accession>G5BG82</accession>
<dbReference type="EMBL" id="JH170081">
    <property type="protein sequence ID" value="EHB08293.1"/>
    <property type="molecule type" value="Genomic_DNA"/>
</dbReference>
<dbReference type="InParanoid" id="G5BG82"/>
<evidence type="ECO:0000313" key="3">
    <source>
        <dbReference type="Proteomes" id="UP000006813"/>
    </source>
</evidence>
<evidence type="ECO:0000256" key="1">
    <source>
        <dbReference type="SAM" id="MobiDB-lite"/>
    </source>
</evidence>
<evidence type="ECO:0000313" key="2">
    <source>
        <dbReference type="EMBL" id="EHB08293.1"/>
    </source>
</evidence>
<dbReference type="AlphaFoldDB" id="G5BG82"/>
<organism evidence="2 3">
    <name type="scientific">Heterocephalus glaber</name>
    <name type="common">Naked mole rat</name>
    <dbReference type="NCBI Taxonomy" id="10181"/>
    <lineage>
        <taxon>Eukaryota</taxon>
        <taxon>Metazoa</taxon>
        <taxon>Chordata</taxon>
        <taxon>Craniata</taxon>
        <taxon>Vertebrata</taxon>
        <taxon>Euteleostomi</taxon>
        <taxon>Mammalia</taxon>
        <taxon>Eutheria</taxon>
        <taxon>Euarchontoglires</taxon>
        <taxon>Glires</taxon>
        <taxon>Rodentia</taxon>
        <taxon>Hystricomorpha</taxon>
        <taxon>Bathyergidae</taxon>
        <taxon>Heterocephalus</taxon>
    </lineage>
</organism>